<dbReference type="PROSITE" id="PS51764">
    <property type="entry name" value="GH26"/>
    <property type="match status" value="1"/>
</dbReference>
<dbReference type="Gene3D" id="3.20.20.80">
    <property type="entry name" value="Glycosidases"/>
    <property type="match status" value="2"/>
</dbReference>
<protein>
    <recommendedName>
        <fullName evidence="5">GH26 domain-containing protein</fullName>
    </recommendedName>
</protein>
<dbReference type="RefSeq" id="WP_117385034.1">
    <property type="nucleotide sequence ID" value="NZ_QWDE01000007.1"/>
</dbReference>
<evidence type="ECO:0000256" key="2">
    <source>
        <dbReference type="ARBA" id="ARBA00022801"/>
    </source>
</evidence>
<keyword evidence="3 4" id="KW-0326">Glycosidase</keyword>
<dbReference type="AlphaFoldDB" id="A0A3E2NJE9"/>
<dbReference type="OrthoDB" id="9816550at2"/>
<proteinExistence type="inferred from homology"/>
<keyword evidence="7" id="KW-1185">Reference proteome</keyword>
<evidence type="ECO:0000313" key="7">
    <source>
        <dbReference type="Proteomes" id="UP000260823"/>
    </source>
</evidence>
<evidence type="ECO:0000256" key="4">
    <source>
        <dbReference type="PROSITE-ProRule" id="PRU01100"/>
    </source>
</evidence>
<dbReference type="GO" id="GO:0016985">
    <property type="term" value="F:mannan endo-1,4-beta-mannosidase activity"/>
    <property type="evidence" value="ECO:0007669"/>
    <property type="project" value="InterPro"/>
</dbReference>
<dbReference type="InterPro" id="IPR017853">
    <property type="entry name" value="GH"/>
</dbReference>
<feature type="domain" description="GH26" evidence="5">
    <location>
        <begin position="269"/>
        <end position="552"/>
    </location>
</feature>
<keyword evidence="2 4" id="KW-0378">Hydrolase</keyword>
<evidence type="ECO:0000313" key="6">
    <source>
        <dbReference type="EMBL" id="RFZ81134.1"/>
    </source>
</evidence>
<evidence type="ECO:0000256" key="3">
    <source>
        <dbReference type="ARBA" id="ARBA00023295"/>
    </source>
</evidence>
<feature type="active site" description="Nucleophile" evidence="4">
    <location>
        <position position="497"/>
    </location>
</feature>
<gene>
    <name evidence="6" type="ORF">DYU05_20455</name>
</gene>
<dbReference type="PANTHER" id="PTHR40079">
    <property type="entry name" value="MANNAN ENDO-1,4-BETA-MANNOSIDASE E-RELATED"/>
    <property type="match status" value="1"/>
</dbReference>
<evidence type="ECO:0000259" key="5">
    <source>
        <dbReference type="PROSITE" id="PS51764"/>
    </source>
</evidence>
<accession>A0A3E2NJE9</accession>
<comment type="caution">
    <text evidence="6">The sequence shown here is derived from an EMBL/GenBank/DDBJ whole genome shotgun (WGS) entry which is preliminary data.</text>
</comment>
<dbReference type="Proteomes" id="UP000260823">
    <property type="component" value="Unassembled WGS sequence"/>
</dbReference>
<feature type="active site" description="Proton donor" evidence="4">
    <location>
        <position position="393"/>
    </location>
</feature>
<reference evidence="6 7" key="1">
    <citation type="submission" date="2018-08" db="EMBL/GenBank/DDBJ databases">
        <title>Mucilaginibacter terrae sp. nov., isolated from manganese diggings.</title>
        <authorList>
            <person name="Huang Y."/>
            <person name="Zhou Z."/>
        </authorList>
    </citation>
    <scope>NUCLEOTIDE SEQUENCE [LARGE SCALE GENOMIC DNA]</scope>
    <source>
        <strain evidence="6 7">ZH6</strain>
    </source>
</reference>
<sequence>MKNKATTFYIILGTIAVILIAAFVFARPLIGSYLVNDCYKTTQPVVALFDRNKPEENRTLGNIEHYDVVFKNTAFWFDDKLLKAALTNHDVLITIETWLKGPSGDRSVLDAVNEGDFDGKFTKLARLVAKSGHQVYIRWAPDMEVNAYMYPWQLHSSTDYIAAFNHVAKLMKQDAPKVKIVWGPSGYPGDTEYWPGLANVDYASITLGSPSEYSTTSYPFAKTIPDMLKAKLHRLRFLNVPVLIIGADDGAKGYFKQEWLTNQLAYMNKYANTVYSSANYITKDPPKPKRTTLQIGAFDPNRKLIHQKEITIEHIFVDLGDVQRGTFEKTFMEIVNRHRDVIVTMEPWRDTTGVADSVVTRSILSGKYDKVIRKLFRVLALTNQKVLLRWMHEMEIPIHRYAWQSQDPAEYIQAYRYFMLFEGGPPKNVKKVWGPAGDRGSIDFWPGDDVVDFISVAIYGLPDKNITDPNKQESFSSAFNRKFYRMRFSDKPIFITEFGVKGPEAYQDKWLAGAAKTINDNPHVFGACYFNLYDNPKAWGKIKAPDWSISARSMAKFTAQLKNVEVR</sequence>
<comment type="similarity">
    <text evidence="1 4">Belongs to the glycosyl hydrolase 26 family.</text>
</comment>
<dbReference type="SUPFAM" id="SSF51445">
    <property type="entry name" value="(Trans)glycosidases"/>
    <property type="match status" value="2"/>
</dbReference>
<dbReference type="EMBL" id="QWDE01000007">
    <property type="protein sequence ID" value="RFZ81134.1"/>
    <property type="molecule type" value="Genomic_DNA"/>
</dbReference>
<dbReference type="GO" id="GO:0006080">
    <property type="term" value="P:substituted mannan metabolic process"/>
    <property type="evidence" value="ECO:0007669"/>
    <property type="project" value="InterPro"/>
</dbReference>
<dbReference type="PANTHER" id="PTHR40079:SF4">
    <property type="entry name" value="GH26 DOMAIN-CONTAINING PROTEIN-RELATED"/>
    <property type="match status" value="1"/>
</dbReference>
<organism evidence="6 7">
    <name type="scientific">Mucilaginibacter terrenus</name>
    <dbReference type="NCBI Taxonomy" id="2482727"/>
    <lineage>
        <taxon>Bacteria</taxon>
        <taxon>Pseudomonadati</taxon>
        <taxon>Bacteroidota</taxon>
        <taxon>Sphingobacteriia</taxon>
        <taxon>Sphingobacteriales</taxon>
        <taxon>Sphingobacteriaceae</taxon>
        <taxon>Mucilaginibacter</taxon>
    </lineage>
</organism>
<dbReference type="InterPro" id="IPR000805">
    <property type="entry name" value="Glyco_hydro_26"/>
</dbReference>
<dbReference type="InterPro" id="IPR022790">
    <property type="entry name" value="GH26_dom"/>
</dbReference>
<evidence type="ECO:0000256" key="1">
    <source>
        <dbReference type="ARBA" id="ARBA00007754"/>
    </source>
</evidence>
<name>A0A3E2NJE9_9SPHI</name>